<name>A0A250B0U0_9GAMM</name>
<dbReference type="KEGG" id="gqu:AWC35_11185"/>
<reference evidence="1 2" key="1">
    <citation type="submission" date="2016-01" db="EMBL/GenBank/DDBJ databases">
        <authorList>
            <person name="Oliw E.H."/>
        </authorList>
    </citation>
    <scope>NUCLEOTIDE SEQUENCE [LARGE SCALE GENOMIC DNA]</scope>
    <source>
        <strain evidence="1 2">FRB97</strain>
    </source>
</reference>
<evidence type="ECO:0000313" key="1">
    <source>
        <dbReference type="EMBL" id="ATA19848.1"/>
    </source>
</evidence>
<dbReference type="AlphaFoldDB" id="A0A250B0U0"/>
<gene>
    <name evidence="1" type="ORF">AWC35_11185</name>
</gene>
<dbReference type="Proteomes" id="UP000217182">
    <property type="component" value="Chromosome"/>
</dbReference>
<keyword evidence="2" id="KW-1185">Reference proteome</keyword>
<accession>A0A250B0U0</accession>
<evidence type="ECO:0000313" key="2">
    <source>
        <dbReference type="Proteomes" id="UP000217182"/>
    </source>
</evidence>
<organism evidence="1 2">
    <name type="scientific">Gibbsiella quercinecans</name>
    <dbReference type="NCBI Taxonomy" id="929813"/>
    <lineage>
        <taxon>Bacteria</taxon>
        <taxon>Pseudomonadati</taxon>
        <taxon>Pseudomonadota</taxon>
        <taxon>Gammaproteobacteria</taxon>
        <taxon>Enterobacterales</taxon>
        <taxon>Yersiniaceae</taxon>
        <taxon>Gibbsiella</taxon>
    </lineage>
</organism>
<dbReference type="RefSeq" id="WP_095846454.1">
    <property type="nucleotide sequence ID" value="NZ_CP014136.1"/>
</dbReference>
<sequence length="91" mass="9957">MTYCKLSCDNGDPLPLLQAGIKQDTCQFVKKSPIRLVLSGYLFAIDVLRYSVNDGRAVAFGAACTTAKHFTAQWAHHGESRIALPAVDLFL</sequence>
<proteinExistence type="predicted"/>
<protein>
    <submittedName>
        <fullName evidence="1">Uncharacterized protein</fullName>
    </submittedName>
</protein>
<dbReference type="EMBL" id="CP014136">
    <property type="protein sequence ID" value="ATA19848.1"/>
    <property type="molecule type" value="Genomic_DNA"/>
</dbReference>